<dbReference type="RefSeq" id="WP_054405310.1">
    <property type="nucleotide sequence ID" value="NZ_LIUT01000008.1"/>
</dbReference>
<dbReference type="EMBL" id="LIUT01000008">
    <property type="protein sequence ID" value="KOR76156.1"/>
    <property type="molecule type" value="Genomic_DNA"/>
</dbReference>
<reference evidence="5" key="1">
    <citation type="submission" date="2015-08" db="EMBL/GenBank/DDBJ databases">
        <title>Genome sequencing project for genomic taxonomy and phylogenomics of Bacillus-like bacteria.</title>
        <authorList>
            <person name="Liu B."/>
            <person name="Wang J."/>
            <person name="Zhu Y."/>
            <person name="Liu G."/>
            <person name="Chen Q."/>
            <person name="Chen Z."/>
            <person name="Lan J."/>
            <person name="Che J."/>
            <person name="Ge C."/>
            <person name="Shi H."/>
            <person name="Pan Z."/>
            <person name="Liu X."/>
        </authorList>
    </citation>
    <scope>NUCLEOTIDE SEQUENCE [LARGE SCALE GENOMIC DNA]</scope>
    <source>
        <strain evidence="5">FJAT-22460</strain>
    </source>
</reference>
<feature type="region of interest" description="Disordered" evidence="1">
    <location>
        <begin position="385"/>
        <end position="409"/>
    </location>
</feature>
<proteinExistence type="predicted"/>
<dbReference type="OrthoDB" id="9807744at2"/>
<keyword evidence="2" id="KW-1133">Transmembrane helix</keyword>
<feature type="transmembrane region" description="Helical" evidence="2">
    <location>
        <begin position="138"/>
        <end position="157"/>
    </location>
</feature>
<feature type="transmembrane region" description="Helical" evidence="2">
    <location>
        <begin position="340"/>
        <end position="361"/>
    </location>
</feature>
<keyword evidence="2" id="KW-0472">Membrane</keyword>
<dbReference type="InterPro" id="IPR007349">
    <property type="entry name" value="DUF418"/>
</dbReference>
<protein>
    <recommendedName>
        <fullName evidence="3">DUF418 domain-containing protein</fullName>
    </recommendedName>
</protein>
<name>A0A0M1N1W6_9BACL</name>
<feature type="transmembrane region" description="Helical" evidence="2">
    <location>
        <begin position="241"/>
        <end position="261"/>
    </location>
</feature>
<gene>
    <name evidence="4" type="ORF">AM231_26365</name>
</gene>
<organism evidence="4 5">
    <name type="scientific">Paenibacillus solani</name>
    <dbReference type="NCBI Taxonomy" id="1705565"/>
    <lineage>
        <taxon>Bacteria</taxon>
        <taxon>Bacillati</taxon>
        <taxon>Bacillota</taxon>
        <taxon>Bacilli</taxon>
        <taxon>Bacillales</taxon>
        <taxon>Paenibacillaceae</taxon>
        <taxon>Paenibacillus</taxon>
    </lineage>
</organism>
<dbReference type="PANTHER" id="PTHR30590:SF2">
    <property type="entry name" value="INNER MEMBRANE PROTEIN"/>
    <property type="match status" value="1"/>
</dbReference>
<keyword evidence="5" id="KW-1185">Reference proteome</keyword>
<feature type="transmembrane region" description="Helical" evidence="2">
    <location>
        <begin position="12"/>
        <end position="34"/>
    </location>
</feature>
<feature type="transmembrane region" description="Helical" evidence="2">
    <location>
        <begin position="315"/>
        <end position="334"/>
    </location>
</feature>
<evidence type="ECO:0000256" key="1">
    <source>
        <dbReference type="SAM" id="MobiDB-lite"/>
    </source>
</evidence>
<evidence type="ECO:0000313" key="4">
    <source>
        <dbReference type="EMBL" id="KOR76156.1"/>
    </source>
</evidence>
<feature type="domain" description="DUF418" evidence="3">
    <location>
        <begin position="226"/>
        <end position="379"/>
    </location>
</feature>
<sequence>MNSYKRSTAVDAIRGLSLLGILMANMLIFQYGMFGKDELHYFQPSILDRVSHDMLRVFVEASFMPIFTFLFGYSMVKMRESLTTKGLKYGRSFTRRSILLILLGFLHSTFIWEGDILLFYGAVGFFLLLFVKRKPKTLIIWGTLLLALVSAFGYGMLEPSAAEGEKMETFVKQSIEVYSSGSYSEIFQFRLNGELPYDLPDWLLLLVVIILPLMNAPMFLFGMAAAKRGRFLHPSMEIKLYLRWSLLIPVGLGLKTAGVMLGNSNSWSGILMMLGGPLLALGYLHLFASIYAFSSRQSLLIRAFEAVGRMSLTNYLTQSVICVSIFYGFGLGLFGKLGVLQGTLLAILIYAVLAAISLIWLKRFRSGPVERLLRIGTYWSWSGRAKPKPLAPVTADPAAELQTEGPPAS</sequence>
<dbReference type="Pfam" id="PF04235">
    <property type="entry name" value="DUF418"/>
    <property type="match status" value="1"/>
</dbReference>
<comment type="caution">
    <text evidence="4">The sequence shown here is derived from an EMBL/GenBank/DDBJ whole genome shotgun (WGS) entry which is preliminary data.</text>
</comment>
<evidence type="ECO:0000259" key="3">
    <source>
        <dbReference type="Pfam" id="PF04235"/>
    </source>
</evidence>
<feature type="transmembrane region" description="Helical" evidence="2">
    <location>
        <begin position="202"/>
        <end position="221"/>
    </location>
</feature>
<feature type="transmembrane region" description="Helical" evidence="2">
    <location>
        <begin position="54"/>
        <end position="73"/>
    </location>
</feature>
<feature type="transmembrane region" description="Helical" evidence="2">
    <location>
        <begin position="93"/>
        <end position="110"/>
    </location>
</feature>
<feature type="transmembrane region" description="Helical" evidence="2">
    <location>
        <begin position="116"/>
        <end position="131"/>
    </location>
</feature>
<dbReference type="AlphaFoldDB" id="A0A0M1N1W6"/>
<keyword evidence="2" id="KW-0812">Transmembrane</keyword>
<dbReference type="PANTHER" id="PTHR30590">
    <property type="entry name" value="INNER MEMBRANE PROTEIN"/>
    <property type="match status" value="1"/>
</dbReference>
<dbReference type="InterPro" id="IPR052529">
    <property type="entry name" value="Bact_Transport_Assoc"/>
</dbReference>
<dbReference type="PATRIC" id="fig|1705565.3.peg.1482"/>
<dbReference type="Proteomes" id="UP000036932">
    <property type="component" value="Unassembled WGS sequence"/>
</dbReference>
<accession>A0A0M1N1W6</accession>
<feature type="transmembrane region" description="Helical" evidence="2">
    <location>
        <begin position="267"/>
        <end position="294"/>
    </location>
</feature>
<evidence type="ECO:0000313" key="5">
    <source>
        <dbReference type="Proteomes" id="UP000036932"/>
    </source>
</evidence>
<evidence type="ECO:0000256" key="2">
    <source>
        <dbReference type="SAM" id="Phobius"/>
    </source>
</evidence>